<dbReference type="InterPro" id="IPR028098">
    <property type="entry name" value="Glyco_trans_4-like_N"/>
</dbReference>
<keyword evidence="3" id="KW-0808">Transferase</keyword>
<organism evidence="3 4">
    <name type="scientific">Aliivibrio fischeri</name>
    <name type="common">Vibrio fischeri</name>
    <dbReference type="NCBI Taxonomy" id="668"/>
    <lineage>
        <taxon>Bacteria</taxon>
        <taxon>Pseudomonadati</taxon>
        <taxon>Pseudomonadota</taxon>
        <taxon>Gammaproteobacteria</taxon>
        <taxon>Vibrionales</taxon>
        <taxon>Vibrionaceae</taxon>
        <taxon>Aliivibrio</taxon>
    </lineage>
</organism>
<evidence type="ECO:0000259" key="2">
    <source>
        <dbReference type="Pfam" id="PF13439"/>
    </source>
</evidence>
<comment type="caution">
    <text evidence="3">The sequence shown here is derived from an EMBL/GenBank/DDBJ whole genome shotgun (WGS) entry which is preliminary data.</text>
</comment>
<dbReference type="Gene3D" id="3.40.50.2000">
    <property type="entry name" value="Glycogen Phosphorylase B"/>
    <property type="match status" value="2"/>
</dbReference>
<dbReference type="Proteomes" id="UP000321787">
    <property type="component" value="Unassembled WGS sequence"/>
</dbReference>
<dbReference type="Pfam" id="PF00534">
    <property type="entry name" value="Glycos_transf_1"/>
    <property type="match status" value="1"/>
</dbReference>
<dbReference type="EMBL" id="BJTZ01000024">
    <property type="protein sequence ID" value="GEK15081.1"/>
    <property type="molecule type" value="Genomic_DNA"/>
</dbReference>
<evidence type="ECO:0000313" key="4">
    <source>
        <dbReference type="Proteomes" id="UP000321787"/>
    </source>
</evidence>
<protein>
    <submittedName>
        <fullName evidence="3">Glycosyl transferase</fullName>
    </submittedName>
</protein>
<evidence type="ECO:0000313" key="3">
    <source>
        <dbReference type="EMBL" id="GEK15081.1"/>
    </source>
</evidence>
<dbReference type="SUPFAM" id="SSF53756">
    <property type="entry name" value="UDP-Glycosyltransferase/glycogen phosphorylase"/>
    <property type="match status" value="1"/>
</dbReference>
<dbReference type="InterPro" id="IPR001296">
    <property type="entry name" value="Glyco_trans_1"/>
</dbReference>
<name>A0A510UNP8_ALIFS</name>
<feature type="domain" description="Glycosyl transferase family 1" evidence="1">
    <location>
        <begin position="166"/>
        <end position="333"/>
    </location>
</feature>
<gene>
    <name evidence="3" type="ORF">AFI02nite_31170</name>
</gene>
<sequence>MGGAERQVCDLSDEYAKKGYDILLISLTGQSKVLPKNKSVKVVEFNMSKSPIDILYVLLKSRVLINSFKPDVVHSHMYHANIFSRILKLCSKIPFLINTAHSNNEGGRFRMLSYRYTDFLTNLTTNVSIDATETFITNGAVKKDKIITVVNGIDTERFQYSKEYRTEKRELLGFGDDVIFYVAVGRLCEAKDYSNMFKAFSLLIKKLDNSTMKLRLGVIGVGELSGELEILAKELGIIDYIHFLGLQNDVEKWLSAADFYLMSSAWEGLPLAIAEAMSSKCFIISTDCGGVKEMLGDDGLLVPPKNHTSFAQAMIDALNFTPEFINSCKMNARNSAVFKYSLPNIATKWLILYNDIITQKKY</sequence>
<proteinExistence type="predicted"/>
<dbReference type="Pfam" id="PF13439">
    <property type="entry name" value="Glyco_transf_4"/>
    <property type="match status" value="1"/>
</dbReference>
<dbReference type="AlphaFoldDB" id="A0A510UNP8"/>
<evidence type="ECO:0000259" key="1">
    <source>
        <dbReference type="Pfam" id="PF00534"/>
    </source>
</evidence>
<dbReference type="PANTHER" id="PTHR12526:SF630">
    <property type="entry name" value="GLYCOSYLTRANSFERASE"/>
    <property type="match status" value="1"/>
</dbReference>
<dbReference type="PANTHER" id="PTHR12526">
    <property type="entry name" value="GLYCOSYLTRANSFERASE"/>
    <property type="match status" value="1"/>
</dbReference>
<reference evidence="3 4" key="1">
    <citation type="submission" date="2019-07" db="EMBL/GenBank/DDBJ databases">
        <title>Whole genome shotgun sequence of Aliivibrio fischeri NBRC 101058.</title>
        <authorList>
            <person name="Hosoyama A."/>
            <person name="Uohara A."/>
            <person name="Ohji S."/>
            <person name="Ichikawa N."/>
        </authorList>
    </citation>
    <scope>NUCLEOTIDE SEQUENCE [LARGE SCALE GENOMIC DNA]</scope>
    <source>
        <strain evidence="3 4">NBRC 101058</strain>
    </source>
</reference>
<accession>A0A510UNP8</accession>
<dbReference type="GO" id="GO:0016757">
    <property type="term" value="F:glycosyltransferase activity"/>
    <property type="evidence" value="ECO:0007669"/>
    <property type="project" value="UniProtKB-ARBA"/>
</dbReference>
<feature type="domain" description="Glycosyltransferase subfamily 4-like N-terminal" evidence="2">
    <location>
        <begin position="1"/>
        <end position="157"/>
    </location>
</feature>